<reference evidence="1 2" key="1">
    <citation type="journal article" date="2019" name="Sci. Rep.">
        <title>Orb-weaving spider Araneus ventricosus genome elucidates the spidroin gene catalogue.</title>
        <authorList>
            <person name="Kono N."/>
            <person name="Nakamura H."/>
            <person name="Ohtoshi R."/>
            <person name="Moran D.A.P."/>
            <person name="Shinohara A."/>
            <person name="Yoshida Y."/>
            <person name="Fujiwara M."/>
            <person name="Mori M."/>
            <person name="Tomita M."/>
            <person name="Arakawa K."/>
        </authorList>
    </citation>
    <scope>NUCLEOTIDE SEQUENCE [LARGE SCALE GENOMIC DNA]</scope>
</reference>
<sequence>TTRYKDLLLWDADGRYNERRLYYLNNERRRIQRANESIEERFEIRSEKEDIICIKMFIIPAYMDDQRVDTEERCLLYE</sequence>
<evidence type="ECO:0000313" key="2">
    <source>
        <dbReference type="Proteomes" id="UP000499080"/>
    </source>
</evidence>
<gene>
    <name evidence="1" type="ORF">AVEN_266255_1</name>
</gene>
<accession>A0A4Y2TM99</accession>
<protein>
    <submittedName>
        <fullName evidence="1">Uncharacterized protein</fullName>
    </submittedName>
</protein>
<dbReference type="EMBL" id="BGPR01029772">
    <property type="protein sequence ID" value="GBO01763.1"/>
    <property type="molecule type" value="Genomic_DNA"/>
</dbReference>
<evidence type="ECO:0000313" key="1">
    <source>
        <dbReference type="EMBL" id="GBO01763.1"/>
    </source>
</evidence>
<dbReference type="AlphaFoldDB" id="A0A4Y2TM99"/>
<name>A0A4Y2TM99_ARAVE</name>
<dbReference type="Proteomes" id="UP000499080">
    <property type="component" value="Unassembled WGS sequence"/>
</dbReference>
<comment type="caution">
    <text evidence="1">The sequence shown here is derived from an EMBL/GenBank/DDBJ whole genome shotgun (WGS) entry which is preliminary data.</text>
</comment>
<feature type="non-terminal residue" evidence="1">
    <location>
        <position position="1"/>
    </location>
</feature>
<keyword evidence="2" id="KW-1185">Reference proteome</keyword>
<proteinExistence type="predicted"/>
<organism evidence="1 2">
    <name type="scientific">Araneus ventricosus</name>
    <name type="common">Orbweaver spider</name>
    <name type="synonym">Epeira ventricosa</name>
    <dbReference type="NCBI Taxonomy" id="182803"/>
    <lineage>
        <taxon>Eukaryota</taxon>
        <taxon>Metazoa</taxon>
        <taxon>Ecdysozoa</taxon>
        <taxon>Arthropoda</taxon>
        <taxon>Chelicerata</taxon>
        <taxon>Arachnida</taxon>
        <taxon>Araneae</taxon>
        <taxon>Araneomorphae</taxon>
        <taxon>Entelegynae</taxon>
        <taxon>Araneoidea</taxon>
        <taxon>Araneidae</taxon>
        <taxon>Araneus</taxon>
    </lineage>
</organism>